<dbReference type="PROSITE" id="PS50106">
    <property type="entry name" value="PDZ"/>
    <property type="match status" value="1"/>
</dbReference>
<evidence type="ECO:0000256" key="10">
    <source>
        <dbReference type="ARBA" id="ARBA00023136"/>
    </source>
</evidence>
<dbReference type="Gene3D" id="2.30.42.10">
    <property type="match status" value="1"/>
</dbReference>
<dbReference type="CDD" id="cd23081">
    <property type="entry name" value="cpPDZ_EcRseP-like"/>
    <property type="match status" value="1"/>
</dbReference>
<dbReference type="NCBIfam" id="TIGR00054">
    <property type="entry name" value="RIP metalloprotease RseP"/>
    <property type="match status" value="1"/>
</dbReference>
<evidence type="ECO:0000256" key="7">
    <source>
        <dbReference type="ARBA" id="ARBA00022833"/>
    </source>
</evidence>
<feature type="domain" description="PDZ" evidence="12">
    <location>
        <begin position="120"/>
        <end position="173"/>
    </location>
</feature>
<dbReference type="InterPro" id="IPR001478">
    <property type="entry name" value="PDZ"/>
</dbReference>
<keyword evidence="4 13" id="KW-0645">Protease</keyword>
<evidence type="ECO:0000256" key="3">
    <source>
        <dbReference type="ARBA" id="ARBA00007931"/>
    </source>
</evidence>
<keyword evidence="8 11" id="KW-1133">Transmembrane helix</keyword>
<dbReference type="GO" id="GO:0006508">
    <property type="term" value="P:proteolysis"/>
    <property type="evidence" value="ECO:0007669"/>
    <property type="project" value="UniProtKB-KW"/>
</dbReference>
<dbReference type="SUPFAM" id="SSF50156">
    <property type="entry name" value="PDZ domain-like"/>
    <property type="match status" value="1"/>
</dbReference>
<dbReference type="InterPro" id="IPR008915">
    <property type="entry name" value="Peptidase_M50"/>
</dbReference>
<dbReference type="GO" id="GO:0046872">
    <property type="term" value="F:metal ion binding"/>
    <property type="evidence" value="ECO:0007669"/>
    <property type="project" value="UniProtKB-KW"/>
</dbReference>
<evidence type="ECO:0000256" key="2">
    <source>
        <dbReference type="ARBA" id="ARBA00004141"/>
    </source>
</evidence>
<reference evidence="13 14" key="1">
    <citation type="submission" date="2011-08" db="EMBL/GenBank/DDBJ databases">
        <title>The Genome Sequence of Eubacteriaceae bacterium ACC19a.</title>
        <authorList>
            <consortium name="The Broad Institute Genome Sequencing Platform"/>
            <person name="Earl A."/>
            <person name="Ward D."/>
            <person name="Feldgarden M."/>
            <person name="Gevers D."/>
            <person name="Sizova M."/>
            <person name="Hazen A."/>
            <person name="Epstein S."/>
            <person name="Young S.K."/>
            <person name="Zeng Q."/>
            <person name="Gargeya S."/>
            <person name="Fitzgerald M."/>
            <person name="Haas B."/>
            <person name="Abouelleil A."/>
            <person name="Alvarado L."/>
            <person name="Arachchi H.M."/>
            <person name="Berlin A."/>
            <person name="Brown A."/>
            <person name="Chapman S.B."/>
            <person name="Chen Z."/>
            <person name="Dunbar C."/>
            <person name="Freedman E."/>
            <person name="Gearin G."/>
            <person name="Gellesch M."/>
            <person name="Goldberg J."/>
            <person name="Griggs A."/>
            <person name="Gujja S."/>
            <person name="Heiman D."/>
            <person name="Howarth C."/>
            <person name="Larson L."/>
            <person name="Lui A."/>
            <person name="MacDonald P.J.P."/>
            <person name="Montmayeur A."/>
            <person name="Murphy C."/>
            <person name="Neiman D."/>
            <person name="Pearson M."/>
            <person name="Priest M."/>
            <person name="Roberts A."/>
            <person name="Saif S."/>
            <person name="Shea T."/>
            <person name="Shenoy N."/>
            <person name="Sisk P."/>
            <person name="Stolte C."/>
            <person name="Sykes S."/>
            <person name="Wortman J."/>
            <person name="Nusbaum C."/>
            <person name="Birren B."/>
        </authorList>
    </citation>
    <scope>NUCLEOTIDE SEQUENCE [LARGE SCALE GENOMIC DNA]</scope>
    <source>
        <strain evidence="13 14">ACC19a</strain>
    </source>
</reference>
<comment type="similarity">
    <text evidence="3 11">Belongs to the peptidase M50B family.</text>
</comment>
<feature type="transmembrane region" description="Helical" evidence="11">
    <location>
        <begin position="89"/>
        <end position="110"/>
    </location>
</feature>
<evidence type="ECO:0000256" key="5">
    <source>
        <dbReference type="ARBA" id="ARBA00022692"/>
    </source>
</evidence>
<evidence type="ECO:0000256" key="8">
    <source>
        <dbReference type="ARBA" id="ARBA00022989"/>
    </source>
</evidence>
<keyword evidence="7 11" id="KW-0862">Zinc</keyword>
<evidence type="ECO:0000256" key="6">
    <source>
        <dbReference type="ARBA" id="ARBA00022801"/>
    </source>
</evidence>
<sequence>MNIILALLVFGIVVAIHELGHFTVAKLNGITVHEFAIGMGPAIFQKEHNCTKYSLRLVPMGGYVSMEGEDDESDDPNAFCKKTPLQRMAVVFAGPFMNFVLTIVVFIGLFSVSGVPVNKVGGVVENSPASEINLEIDDEIVSINEVKITSWGEITKTLGKTSGEVTLGVKRNGELSELKVMPDEKSGRRTIGIYPKYEKHFVNAIPYAFNQTASMTAQMLDFVSKLFTGKVDFNYVSGPVGIVREMGNSTSSGFSTFFSYIAFISLNLGVMNLLPIPALDGFRILTAFCEFVTKKKLNKKMEYVVNFAGMIFLIGLMIIVTYKDVLNIFKKG</sequence>
<proteinExistence type="inferred from homology"/>
<evidence type="ECO:0000256" key="1">
    <source>
        <dbReference type="ARBA" id="ARBA00001947"/>
    </source>
</evidence>
<gene>
    <name evidence="13" type="ORF">HMPREF9629_00585</name>
</gene>
<comment type="subcellular location">
    <subcellularLocation>
        <location evidence="2">Membrane</location>
        <topology evidence="2">Multi-pass membrane protein</topology>
    </subcellularLocation>
</comment>
<dbReference type="SMART" id="SM00228">
    <property type="entry name" value="PDZ"/>
    <property type="match status" value="1"/>
</dbReference>
<evidence type="ECO:0000256" key="11">
    <source>
        <dbReference type="RuleBase" id="RU362031"/>
    </source>
</evidence>
<dbReference type="RefSeq" id="WP_009524821.1">
    <property type="nucleotide sequence ID" value="NZ_JH414548.1"/>
</dbReference>
<evidence type="ECO:0000313" key="13">
    <source>
        <dbReference type="EMBL" id="EHL11048.1"/>
    </source>
</evidence>
<comment type="caution">
    <text evidence="13">The sequence shown here is derived from an EMBL/GenBank/DDBJ whole genome shotgun (WGS) entry which is preliminary data.</text>
</comment>
<dbReference type="InterPro" id="IPR036034">
    <property type="entry name" value="PDZ_sf"/>
</dbReference>
<protein>
    <recommendedName>
        <fullName evidence="11">Zinc metalloprotease</fullName>
        <ecNumber evidence="11">3.4.24.-</ecNumber>
    </recommendedName>
</protein>
<keyword evidence="6 11" id="KW-0378">Hydrolase</keyword>
<dbReference type="GO" id="GO:0004222">
    <property type="term" value="F:metalloendopeptidase activity"/>
    <property type="evidence" value="ECO:0007669"/>
    <property type="project" value="InterPro"/>
</dbReference>
<dbReference type="Proteomes" id="UP000006437">
    <property type="component" value="Unassembled WGS sequence"/>
</dbReference>
<dbReference type="PATRIC" id="fig|796937.3.peg.1818"/>
<evidence type="ECO:0000256" key="9">
    <source>
        <dbReference type="ARBA" id="ARBA00023049"/>
    </source>
</evidence>
<dbReference type="CDD" id="cd06163">
    <property type="entry name" value="S2P-M50_PDZ_RseP-like"/>
    <property type="match status" value="1"/>
</dbReference>
<dbReference type="EC" id="3.4.24.-" evidence="11"/>
<dbReference type="Pfam" id="PF02163">
    <property type="entry name" value="Peptidase_M50"/>
    <property type="match status" value="1"/>
</dbReference>
<dbReference type="GO" id="GO:0016020">
    <property type="term" value="C:membrane"/>
    <property type="evidence" value="ECO:0007669"/>
    <property type="project" value="UniProtKB-SubCell"/>
</dbReference>
<evidence type="ECO:0000256" key="4">
    <source>
        <dbReference type="ARBA" id="ARBA00022670"/>
    </source>
</evidence>
<keyword evidence="5 11" id="KW-0812">Transmembrane</keyword>
<name>G9X2H8_9FIRM</name>
<dbReference type="PANTHER" id="PTHR42837">
    <property type="entry name" value="REGULATOR OF SIGMA-E PROTEASE RSEP"/>
    <property type="match status" value="1"/>
</dbReference>
<feature type="transmembrane region" description="Helical" evidence="11">
    <location>
        <begin position="303"/>
        <end position="322"/>
    </location>
</feature>
<accession>G9X2H8</accession>
<dbReference type="HOGENOM" id="CLU_025778_1_3_9"/>
<comment type="cofactor">
    <cofactor evidence="1 11">
        <name>Zn(2+)</name>
        <dbReference type="ChEBI" id="CHEBI:29105"/>
    </cofactor>
</comment>
<dbReference type="EMBL" id="AFZE01000056">
    <property type="protein sequence ID" value="EHL11048.1"/>
    <property type="molecule type" value="Genomic_DNA"/>
</dbReference>
<dbReference type="BioCyc" id="EBAC796937-HMP:GMGH-587-MONOMER"/>
<dbReference type="InterPro" id="IPR004387">
    <property type="entry name" value="Pept_M50_Zn"/>
</dbReference>
<dbReference type="AlphaFoldDB" id="G9X2H8"/>
<dbReference type="PANTHER" id="PTHR42837:SF2">
    <property type="entry name" value="MEMBRANE METALLOPROTEASE ARASP2, CHLOROPLASTIC-RELATED"/>
    <property type="match status" value="1"/>
</dbReference>
<keyword evidence="9 11" id="KW-0482">Metalloprotease</keyword>
<evidence type="ECO:0000313" key="14">
    <source>
        <dbReference type="Proteomes" id="UP000006437"/>
    </source>
</evidence>
<evidence type="ECO:0000259" key="12">
    <source>
        <dbReference type="PROSITE" id="PS50106"/>
    </source>
</evidence>
<keyword evidence="10 11" id="KW-0472">Membrane</keyword>
<organism evidence="13 14">
    <name type="scientific">Peptoanaerobacter stomatis</name>
    <dbReference type="NCBI Taxonomy" id="796937"/>
    <lineage>
        <taxon>Bacteria</taxon>
        <taxon>Bacillati</taxon>
        <taxon>Bacillota</taxon>
        <taxon>Clostridia</taxon>
        <taxon>Peptostreptococcales</taxon>
        <taxon>Filifactoraceae</taxon>
        <taxon>Peptoanaerobacter</taxon>
    </lineage>
</organism>
<keyword evidence="11" id="KW-0479">Metal-binding</keyword>